<dbReference type="PROSITE" id="PS01124">
    <property type="entry name" value="HTH_ARAC_FAMILY_2"/>
    <property type="match status" value="1"/>
</dbReference>
<dbReference type="PANTHER" id="PTHR43280">
    <property type="entry name" value="ARAC-FAMILY TRANSCRIPTIONAL REGULATOR"/>
    <property type="match status" value="1"/>
</dbReference>
<sequence length="310" mass="35657">MSDPEISSLSHCLHKSVESLWSGIKNPGNYYKGKGTVLFPVPENILLFYRDRFHPQSLGAETSFHYRHVLLFNLARPIRIFLDGSIIHLHQGEGLLILPYQYHRFIREGQGWLSLAFLTFEIPPTIYFEGLRYTPFTYSDETLLLLEETARTFILNQARTLPYCTALLLSHIAESFDETDHQVYQRAQTETLTGEILKTVYHEKTRTVRGLAATLGYSENYLRTLFKRTMGQTLGRFIIEVRMTEAMRLLSQGTTPIGAIAECCGYESIYTFSRAFKDFAGENPSAYRKRRQAPRDGAPRDQERSEKFTG</sequence>
<accession>A0A1N6N694</accession>
<evidence type="ECO:0000313" key="6">
    <source>
        <dbReference type="EMBL" id="SIP87573.1"/>
    </source>
</evidence>
<dbReference type="InterPro" id="IPR018060">
    <property type="entry name" value="HTH_AraC"/>
</dbReference>
<dbReference type="PANTHER" id="PTHR43280:SF2">
    <property type="entry name" value="HTH-TYPE TRANSCRIPTIONAL REGULATOR EXSA"/>
    <property type="match status" value="1"/>
</dbReference>
<dbReference type="SUPFAM" id="SSF46689">
    <property type="entry name" value="Homeodomain-like"/>
    <property type="match status" value="1"/>
</dbReference>
<feature type="compositionally biased region" description="Basic and acidic residues" evidence="4">
    <location>
        <begin position="293"/>
        <end position="310"/>
    </location>
</feature>
<keyword evidence="1" id="KW-0805">Transcription regulation</keyword>
<evidence type="ECO:0000256" key="1">
    <source>
        <dbReference type="ARBA" id="ARBA00023015"/>
    </source>
</evidence>
<dbReference type="RefSeq" id="WP_076487303.1">
    <property type="nucleotide sequence ID" value="NZ_FTMS01000001.1"/>
</dbReference>
<dbReference type="Gene3D" id="1.10.10.60">
    <property type="entry name" value="Homeodomain-like"/>
    <property type="match status" value="2"/>
</dbReference>
<feature type="domain" description="HTH araC/xylS-type" evidence="5">
    <location>
        <begin position="190"/>
        <end position="290"/>
    </location>
</feature>
<keyword evidence="2 6" id="KW-0238">DNA-binding</keyword>
<evidence type="ECO:0000256" key="4">
    <source>
        <dbReference type="SAM" id="MobiDB-lite"/>
    </source>
</evidence>
<evidence type="ECO:0000313" key="7">
    <source>
        <dbReference type="Proteomes" id="UP000186400"/>
    </source>
</evidence>
<gene>
    <name evidence="6" type="ORF">SAMN05920897_10166</name>
</gene>
<dbReference type="Pfam" id="PF12833">
    <property type="entry name" value="HTH_18"/>
    <property type="match status" value="1"/>
</dbReference>
<dbReference type="AlphaFoldDB" id="A0A1N6N694"/>
<dbReference type="SMART" id="SM00342">
    <property type="entry name" value="HTH_ARAC"/>
    <property type="match status" value="1"/>
</dbReference>
<keyword evidence="3" id="KW-0804">Transcription</keyword>
<dbReference type="OrthoDB" id="182958at2"/>
<dbReference type="InterPro" id="IPR018062">
    <property type="entry name" value="HTH_AraC-typ_CS"/>
</dbReference>
<dbReference type="PROSITE" id="PS00041">
    <property type="entry name" value="HTH_ARAC_FAMILY_1"/>
    <property type="match status" value="1"/>
</dbReference>
<dbReference type="GO" id="GO:0043565">
    <property type="term" value="F:sequence-specific DNA binding"/>
    <property type="evidence" value="ECO:0007669"/>
    <property type="project" value="InterPro"/>
</dbReference>
<feature type="region of interest" description="Disordered" evidence="4">
    <location>
        <begin position="283"/>
        <end position="310"/>
    </location>
</feature>
<evidence type="ECO:0000259" key="5">
    <source>
        <dbReference type="PROSITE" id="PS01124"/>
    </source>
</evidence>
<organism evidence="6 7">
    <name type="scientific">Alkalispirochaeta americana</name>
    <dbReference type="NCBI Taxonomy" id="159291"/>
    <lineage>
        <taxon>Bacteria</taxon>
        <taxon>Pseudomonadati</taxon>
        <taxon>Spirochaetota</taxon>
        <taxon>Spirochaetia</taxon>
        <taxon>Spirochaetales</taxon>
        <taxon>Spirochaetaceae</taxon>
        <taxon>Alkalispirochaeta</taxon>
    </lineage>
</organism>
<proteinExistence type="predicted"/>
<dbReference type="InterPro" id="IPR009057">
    <property type="entry name" value="Homeodomain-like_sf"/>
</dbReference>
<dbReference type="EMBL" id="FTMS01000001">
    <property type="protein sequence ID" value="SIP87573.1"/>
    <property type="molecule type" value="Genomic_DNA"/>
</dbReference>
<dbReference type="STRING" id="159291.SAMN05920897_10166"/>
<dbReference type="GO" id="GO:0003700">
    <property type="term" value="F:DNA-binding transcription factor activity"/>
    <property type="evidence" value="ECO:0007669"/>
    <property type="project" value="InterPro"/>
</dbReference>
<dbReference type="Proteomes" id="UP000186400">
    <property type="component" value="Unassembled WGS sequence"/>
</dbReference>
<protein>
    <submittedName>
        <fullName evidence="6">AraC-type DNA-binding protein</fullName>
    </submittedName>
</protein>
<evidence type="ECO:0000256" key="3">
    <source>
        <dbReference type="ARBA" id="ARBA00023163"/>
    </source>
</evidence>
<evidence type="ECO:0000256" key="2">
    <source>
        <dbReference type="ARBA" id="ARBA00023125"/>
    </source>
</evidence>
<name>A0A1N6N694_9SPIO</name>
<reference evidence="6 7" key="1">
    <citation type="submission" date="2017-01" db="EMBL/GenBank/DDBJ databases">
        <authorList>
            <person name="Mah S.A."/>
            <person name="Swanson W.J."/>
            <person name="Moy G.W."/>
            <person name="Vacquier V.D."/>
        </authorList>
    </citation>
    <scope>NUCLEOTIDE SEQUENCE [LARGE SCALE GENOMIC DNA]</scope>
    <source>
        <strain evidence="6 7">ASpG1</strain>
    </source>
</reference>
<keyword evidence="7" id="KW-1185">Reference proteome</keyword>